<reference evidence="2" key="1">
    <citation type="submission" date="2016-11" db="UniProtKB">
        <authorList>
            <consortium name="WormBaseParasite"/>
        </authorList>
    </citation>
    <scope>IDENTIFICATION</scope>
    <source>
        <strain evidence="2">KR3021</strain>
    </source>
</reference>
<name>A0AC35UGD2_9BILA</name>
<evidence type="ECO:0000313" key="1">
    <source>
        <dbReference type="Proteomes" id="UP000095286"/>
    </source>
</evidence>
<sequence length="99" mass="11037">MDSTNEINVVITPKSNDTNKRPDTNMSNDNGESKEKMPLPASVVNSPTDSMFSPCTQKLFGNQSRIKKSAASQSHPLNILRMKQRQFPLSNLAKTDEEK</sequence>
<proteinExistence type="predicted"/>
<accession>A0AC35UGD2</accession>
<organism evidence="1 2">
    <name type="scientific">Rhabditophanes sp. KR3021</name>
    <dbReference type="NCBI Taxonomy" id="114890"/>
    <lineage>
        <taxon>Eukaryota</taxon>
        <taxon>Metazoa</taxon>
        <taxon>Ecdysozoa</taxon>
        <taxon>Nematoda</taxon>
        <taxon>Chromadorea</taxon>
        <taxon>Rhabditida</taxon>
        <taxon>Tylenchina</taxon>
        <taxon>Panagrolaimomorpha</taxon>
        <taxon>Strongyloidoidea</taxon>
        <taxon>Alloionematidae</taxon>
        <taxon>Rhabditophanes</taxon>
    </lineage>
</organism>
<protein>
    <submittedName>
        <fullName evidence="2">Spo12p</fullName>
    </submittedName>
</protein>
<dbReference type="WBParaSite" id="RSKR_0001139100.1">
    <property type="protein sequence ID" value="RSKR_0001139100.1"/>
    <property type="gene ID" value="RSKR_0001139100"/>
</dbReference>
<evidence type="ECO:0000313" key="2">
    <source>
        <dbReference type="WBParaSite" id="RSKR_0001139100.1"/>
    </source>
</evidence>
<dbReference type="Proteomes" id="UP000095286">
    <property type="component" value="Unplaced"/>
</dbReference>